<protein>
    <submittedName>
        <fullName evidence="7">Cytochrome c5</fullName>
    </submittedName>
</protein>
<keyword evidence="4" id="KW-0249">Electron transport</keyword>
<evidence type="ECO:0000256" key="1">
    <source>
        <dbReference type="ARBA" id="ARBA00022448"/>
    </source>
</evidence>
<dbReference type="EMBL" id="NSIT01000014">
    <property type="protein sequence ID" value="PJE80531.1"/>
    <property type="molecule type" value="Genomic_DNA"/>
</dbReference>
<gene>
    <name evidence="7" type="ORF">CI610_00499</name>
</gene>
<proteinExistence type="predicted"/>
<evidence type="ECO:0000313" key="7">
    <source>
        <dbReference type="EMBL" id="PJE80531.1"/>
    </source>
</evidence>
<evidence type="ECO:0000256" key="2">
    <source>
        <dbReference type="ARBA" id="ARBA00022617"/>
    </source>
</evidence>
<keyword evidence="2" id="KW-0349">Heme</keyword>
<dbReference type="InterPro" id="IPR036909">
    <property type="entry name" value="Cyt_c-like_dom_sf"/>
</dbReference>
<evidence type="ECO:0000259" key="6">
    <source>
        <dbReference type="PROSITE" id="PS51007"/>
    </source>
</evidence>
<dbReference type="GO" id="GO:0009055">
    <property type="term" value="F:electron transfer activity"/>
    <property type="evidence" value="ECO:0007669"/>
    <property type="project" value="InterPro"/>
</dbReference>
<dbReference type="PRINTS" id="PR00607">
    <property type="entry name" value="CYTCHROMECIE"/>
</dbReference>
<dbReference type="Gene3D" id="1.10.760.10">
    <property type="entry name" value="Cytochrome c-like domain"/>
    <property type="match status" value="1"/>
</dbReference>
<dbReference type="PROSITE" id="PS51007">
    <property type="entry name" value="CYTC"/>
    <property type="match status" value="1"/>
</dbReference>
<evidence type="ECO:0000256" key="3">
    <source>
        <dbReference type="ARBA" id="ARBA00022723"/>
    </source>
</evidence>
<dbReference type="Pfam" id="PF13442">
    <property type="entry name" value="Cytochrome_CBB3"/>
    <property type="match status" value="1"/>
</dbReference>
<dbReference type="GO" id="GO:0005506">
    <property type="term" value="F:iron ion binding"/>
    <property type="evidence" value="ECO:0007669"/>
    <property type="project" value="InterPro"/>
</dbReference>
<sequence>MFRLQFRYRMLWSVVGLFSTIVMAKPTTDLDDITRQEIAERLAPVGQVCEEGQPCSQEVKSIVVARTEPRSGEQVYNQACFVCHQPGSPLPGPKLNDAVAWAAKLQERGSYGQLLSNAISGIGGMPARGTCMDCSNEEISQAIQYMSGLKPE</sequence>
<keyword evidence="1" id="KW-0813">Transport</keyword>
<comment type="caution">
    <text evidence="7">The sequence shown here is derived from an EMBL/GenBank/DDBJ whole genome shotgun (WGS) entry which is preliminary data.</text>
</comment>
<feature type="domain" description="Cytochrome c" evidence="6">
    <location>
        <begin position="67"/>
        <end position="150"/>
    </location>
</feature>
<evidence type="ECO:0000256" key="5">
    <source>
        <dbReference type="ARBA" id="ARBA00023004"/>
    </source>
</evidence>
<dbReference type="InterPro" id="IPR009056">
    <property type="entry name" value="Cyt_c-like_dom"/>
</dbReference>
<keyword evidence="3" id="KW-0479">Metal-binding</keyword>
<name>A0A2H9TBB0_9ZZZZ</name>
<dbReference type="AlphaFoldDB" id="A0A2H9TBB0"/>
<dbReference type="GO" id="GO:0020037">
    <property type="term" value="F:heme binding"/>
    <property type="evidence" value="ECO:0007669"/>
    <property type="project" value="InterPro"/>
</dbReference>
<dbReference type="SUPFAM" id="SSF46626">
    <property type="entry name" value="Cytochrome c"/>
    <property type="match status" value="1"/>
</dbReference>
<reference evidence="7" key="1">
    <citation type="journal article" date="2017" name="Appl. Environ. Microbiol.">
        <title>Molecular characterization of an Endozoicomonas-like organism causing infection in king scallop Pecten maximus L.</title>
        <authorList>
            <person name="Cano I."/>
            <person name="van Aerle R."/>
            <person name="Ross S."/>
            <person name="Verner-Jeffreys D.W."/>
            <person name="Paley R.K."/>
            <person name="Rimmer G."/>
            <person name="Ryder D."/>
            <person name="Hooper P."/>
            <person name="Stone D."/>
            <person name="Feist S.W."/>
        </authorList>
    </citation>
    <scope>NUCLEOTIDE SEQUENCE</scope>
</reference>
<evidence type="ECO:0000256" key="4">
    <source>
        <dbReference type="ARBA" id="ARBA00022982"/>
    </source>
</evidence>
<keyword evidence="5" id="KW-0408">Iron</keyword>
<dbReference type="InterPro" id="IPR002323">
    <property type="entry name" value="Cyt_CIE"/>
</dbReference>
<dbReference type="PANTHER" id="PTHR40942:SF4">
    <property type="entry name" value="CYTOCHROME C5"/>
    <property type="match status" value="1"/>
</dbReference>
<accession>A0A2H9TBB0</accession>
<dbReference type="PANTHER" id="PTHR40942">
    <property type="match status" value="1"/>
</dbReference>
<organism evidence="7">
    <name type="scientific">invertebrate metagenome</name>
    <dbReference type="NCBI Taxonomy" id="1711999"/>
    <lineage>
        <taxon>unclassified sequences</taxon>
        <taxon>metagenomes</taxon>
        <taxon>organismal metagenomes</taxon>
    </lineage>
</organism>